<dbReference type="InterPro" id="IPR036615">
    <property type="entry name" value="Mur_ligase_C_dom_sf"/>
</dbReference>
<evidence type="ECO:0000259" key="24">
    <source>
        <dbReference type="Pfam" id="PF02875"/>
    </source>
</evidence>
<evidence type="ECO:0000256" key="20">
    <source>
        <dbReference type="ARBA" id="ARBA00047808"/>
    </source>
</evidence>
<keyword evidence="27" id="KW-1185">Reference proteome</keyword>
<dbReference type="GO" id="GO:0004326">
    <property type="term" value="F:tetrahydrofolylpolyglutamate synthase activity"/>
    <property type="evidence" value="ECO:0007669"/>
    <property type="project" value="UniProtKB-EC"/>
</dbReference>
<proteinExistence type="inferred from homology"/>
<evidence type="ECO:0000256" key="19">
    <source>
        <dbReference type="ARBA" id="ARBA00047493"/>
    </source>
</evidence>
<protein>
    <recommendedName>
        <fullName evidence="9">Dihydrofolate synthase/folylpolyglutamate synthase</fullName>
        <ecNumber evidence="7">6.3.2.12</ecNumber>
        <ecNumber evidence="8">6.3.2.17</ecNumber>
    </recommendedName>
    <alternativeName>
        <fullName evidence="18">Folylpoly-gamma-glutamate synthetase-dihydrofolate synthetase</fullName>
    </alternativeName>
    <alternativeName>
        <fullName evidence="16">Folylpolyglutamate synthetase</fullName>
    </alternativeName>
    <alternativeName>
        <fullName evidence="17">Tetrahydrofolylpolyglutamate synthase</fullName>
    </alternativeName>
</protein>
<comment type="similarity">
    <text evidence="5 23">Belongs to the folylpolyglutamate synthase family.</text>
</comment>
<name>A0AAJ0U241_9GAMM</name>
<evidence type="ECO:0000256" key="18">
    <source>
        <dbReference type="ARBA" id="ARBA00032510"/>
    </source>
</evidence>
<comment type="catalytic activity">
    <reaction evidence="20">
        <text>10-formyltetrahydrofolyl-(gamma-L-Glu)(n) + L-glutamate + ATP = 10-formyltetrahydrofolyl-(gamma-L-Glu)(n+1) + ADP + phosphate + H(+)</text>
        <dbReference type="Rhea" id="RHEA:51904"/>
        <dbReference type="Rhea" id="RHEA-COMP:13088"/>
        <dbReference type="Rhea" id="RHEA-COMP:14300"/>
        <dbReference type="ChEBI" id="CHEBI:15378"/>
        <dbReference type="ChEBI" id="CHEBI:29985"/>
        <dbReference type="ChEBI" id="CHEBI:30616"/>
        <dbReference type="ChEBI" id="CHEBI:43474"/>
        <dbReference type="ChEBI" id="CHEBI:134413"/>
        <dbReference type="ChEBI" id="CHEBI:456216"/>
        <dbReference type="EC" id="6.3.2.17"/>
    </reaction>
</comment>
<feature type="domain" description="Mur ligase central" evidence="25">
    <location>
        <begin position="51"/>
        <end position="266"/>
    </location>
</feature>
<evidence type="ECO:0000256" key="8">
    <source>
        <dbReference type="ARBA" id="ARBA00013025"/>
    </source>
</evidence>
<evidence type="ECO:0000256" key="14">
    <source>
        <dbReference type="ARBA" id="ARBA00022842"/>
    </source>
</evidence>
<dbReference type="GO" id="GO:0046872">
    <property type="term" value="F:metal ion binding"/>
    <property type="evidence" value="ECO:0007669"/>
    <property type="project" value="UniProtKB-KW"/>
</dbReference>
<dbReference type="SUPFAM" id="SSF53244">
    <property type="entry name" value="MurD-like peptide ligases, peptide-binding domain"/>
    <property type="match status" value="1"/>
</dbReference>
<evidence type="ECO:0000256" key="13">
    <source>
        <dbReference type="ARBA" id="ARBA00022840"/>
    </source>
</evidence>
<evidence type="ECO:0000256" key="22">
    <source>
        <dbReference type="ARBA" id="ARBA00049161"/>
    </source>
</evidence>
<accession>A0AAJ0U241</accession>
<comment type="subunit">
    <text evidence="6">Monomer.</text>
</comment>
<dbReference type="PIRSF" id="PIRSF001563">
    <property type="entry name" value="Folylpolyglu_synth"/>
    <property type="match status" value="1"/>
</dbReference>
<comment type="pathway">
    <text evidence="4">Cofactor biosynthesis; tetrahydrofolylpolyglutamate biosynthesis.</text>
</comment>
<reference evidence="26" key="1">
    <citation type="submission" date="2017-08" db="EMBL/GenBank/DDBJ databases">
        <authorList>
            <person name="Imhoff J.F."/>
            <person name="Rahn T."/>
            <person name="Kuenzel S."/>
            <person name="Neulinger S.C."/>
        </authorList>
    </citation>
    <scope>NUCLEOTIDE SEQUENCE</scope>
    <source>
        <strain evidence="26">DSM 11080</strain>
    </source>
</reference>
<keyword evidence="15" id="KW-0289">Folate biosynthesis</keyword>
<evidence type="ECO:0000256" key="23">
    <source>
        <dbReference type="PIRNR" id="PIRNR001563"/>
    </source>
</evidence>
<evidence type="ECO:0000256" key="10">
    <source>
        <dbReference type="ARBA" id="ARBA00022598"/>
    </source>
</evidence>
<evidence type="ECO:0000256" key="6">
    <source>
        <dbReference type="ARBA" id="ARBA00011245"/>
    </source>
</evidence>
<dbReference type="NCBIfam" id="TIGR01499">
    <property type="entry name" value="folC"/>
    <property type="match status" value="1"/>
</dbReference>
<keyword evidence="13 23" id="KW-0067">ATP-binding</keyword>
<evidence type="ECO:0000256" key="12">
    <source>
        <dbReference type="ARBA" id="ARBA00022741"/>
    </source>
</evidence>
<keyword evidence="11" id="KW-0479">Metal-binding</keyword>
<comment type="function">
    <text evidence="2">Functions in two distinct reactions of the de novo folate biosynthetic pathway. Catalyzes the addition of a glutamate residue to dihydropteroate (7,8-dihydropteroate or H2Pte) to form dihydrofolate (7,8-dihydrofolate monoglutamate or H2Pte-Glu). Also catalyzes successive additions of L-glutamate to tetrahydrofolate or 10-formyltetrahydrofolate or 5,10-methylenetetrahydrofolate, leading to folylpolyglutamate derivatives.</text>
</comment>
<evidence type="ECO:0000256" key="4">
    <source>
        <dbReference type="ARBA" id="ARBA00005150"/>
    </source>
</evidence>
<dbReference type="EC" id="6.3.2.12" evidence="7"/>
<keyword evidence="12 23" id="KW-0547">Nucleotide-binding</keyword>
<dbReference type="InterPro" id="IPR036565">
    <property type="entry name" value="Mur-like_cat_sf"/>
</dbReference>
<gene>
    <name evidence="26" type="ORF">CKO40_04770</name>
</gene>
<evidence type="ECO:0000256" key="16">
    <source>
        <dbReference type="ARBA" id="ARBA00030048"/>
    </source>
</evidence>
<evidence type="ECO:0000256" key="21">
    <source>
        <dbReference type="ARBA" id="ARBA00049035"/>
    </source>
</evidence>
<dbReference type="Proteomes" id="UP001296776">
    <property type="component" value="Unassembled WGS sequence"/>
</dbReference>
<dbReference type="GO" id="GO:0008841">
    <property type="term" value="F:dihydrofolate synthase activity"/>
    <property type="evidence" value="ECO:0007669"/>
    <property type="project" value="UniProtKB-EC"/>
</dbReference>
<dbReference type="InterPro" id="IPR013221">
    <property type="entry name" value="Mur_ligase_cen"/>
</dbReference>
<evidence type="ECO:0000256" key="17">
    <source>
        <dbReference type="ARBA" id="ARBA00030592"/>
    </source>
</evidence>
<comment type="catalytic activity">
    <reaction evidence="22">
        <text>7,8-dihydropteroate + L-glutamate + ATP = 7,8-dihydrofolate + ADP + phosphate + H(+)</text>
        <dbReference type="Rhea" id="RHEA:23584"/>
        <dbReference type="ChEBI" id="CHEBI:15378"/>
        <dbReference type="ChEBI" id="CHEBI:17839"/>
        <dbReference type="ChEBI" id="CHEBI:29985"/>
        <dbReference type="ChEBI" id="CHEBI:30616"/>
        <dbReference type="ChEBI" id="CHEBI:43474"/>
        <dbReference type="ChEBI" id="CHEBI:57451"/>
        <dbReference type="ChEBI" id="CHEBI:456216"/>
        <dbReference type="EC" id="6.3.2.12"/>
    </reaction>
</comment>
<organism evidence="26 27">
    <name type="scientific">Halochromatium glycolicum</name>
    <dbReference type="NCBI Taxonomy" id="85075"/>
    <lineage>
        <taxon>Bacteria</taxon>
        <taxon>Pseudomonadati</taxon>
        <taxon>Pseudomonadota</taxon>
        <taxon>Gammaproteobacteria</taxon>
        <taxon>Chromatiales</taxon>
        <taxon>Chromatiaceae</taxon>
        <taxon>Halochromatium</taxon>
    </lineage>
</organism>
<evidence type="ECO:0000256" key="5">
    <source>
        <dbReference type="ARBA" id="ARBA00008276"/>
    </source>
</evidence>
<sequence>MRFQNLDDWLVWQETLHPGRIELGLERIRSVWFRLSAQTGPVRLPFAVISVGGTNGKGSCVAYLDAWYRAAGYRCGAYTSPHLLRYNERIRIDGEMVSDDALCEAFERIDRARGEIALTYFEFGTLAALDLFMRADLDIAVLEVGLGGRLDAVNLVAADVALVASVGRDHMAWLGDDLASIATEKAGIFRAGRPAVIGQQDAPAALRERAEEIGAQPLQAGREFAWTAAADGWDWQGPRGRHYRALPIPALRGRHQYQNAAAALCALEQLAERLPVAPAAIRQGLLRAALPGRFTSVPGNPEAGTPAWVLDVAHNDQAACALAETLAAYPCSGQRLAVLALLSDKEPEAVIAPLAPLIDQWYLASAPSDRAMPLERMSAALAATAPGATVVVEPDLDAAFQAAAQTAQPDDLILIFGSFLTIEAALRSPLISPV</sequence>
<evidence type="ECO:0000256" key="1">
    <source>
        <dbReference type="ARBA" id="ARBA00001946"/>
    </source>
</evidence>
<dbReference type="EC" id="6.3.2.17" evidence="8"/>
<evidence type="ECO:0000256" key="7">
    <source>
        <dbReference type="ARBA" id="ARBA00013023"/>
    </source>
</evidence>
<dbReference type="PANTHER" id="PTHR11136">
    <property type="entry name" value="FOLYLPOLYGLUTAMATE SYNTHASE-RELATED"/>
    <property type="match status" value="1"/>
</dbReference>
<comment type="caution">
    <text evidence="26">The sequence shown here is derived from an EMBL/GenBank/DDBJ whole genome shotgun (WGS) entry which is preliminary data.</text>
</comment>
<dbReference type="NCBIfam" id="NF008101">
    <property type="entry name" value="PRK10846.1"/>
    <property type="match status" value="1"/>
</dbReference>
<evidence type="ECO:0000256" key="9">
    <source>
        <dbReference type="ARBA" id="ARBA00019357"/>
    </source>
</evidence>
<dbReference type="InterPro" id="IPR001645">
    <property type="entry name" value="Folylpolyglutamate_synth"/>
</dbReference>
<dbReference type="FunFam" id="3.40.1190.10:FF:000004">
    <property type="entry name" value="Dihydrofolate synthase/folylpolyglutamate synthase"/>
    <property type="match status" value="1"/>
</dbReference>
<dbReference type="GO" id="GO:0046656">
    <property type="term" value="P:folic acid biosynthetic process"/>
    <property type="evidence" value="ECO:0007669"/>
    <property type="project" value="UniProtKB-KW"/>
</dbReference>
<dbReference type="SUPFAM" id="SSF53623">
    <property type="entry name" value="MurD-like peptide ligases, catalytic domain"/>
    <property type="match status" value="1"/>
</dbReference>
<evidence type="ECO:0000259" key="25">
    <source>
        <dbReference type="Pfam" id="PF08245"/>
    </source>
</evidence>
<dbReference type="Pfam" id="PF02875">
    <property type="entry name" value="Mur_ligase_C"/>
    <property type="match status" value="1"/>
</dbReference>
<evidence type="ECO:0000256" key="2">
    <source>
        <dbReference type="ARBA" id="ARBA00002714"/>
    </source>
</evidence>
<dbReference type="GO" id="GO:0005524">
    <property type="term" value="F:ATP binding"/>
    <property type="evidence" value="ECO:0007669"/>
    <property type="project" value="UniProtKB-KW"/>
</dbReference>
<dbReference type="Pfam" id="PF08245">
    <property type="entry name" value="Mur_ligase_M"/>
    <property type="match status" value="1"/>
</dbReference>
<dbReference type="EMBL" id="NRSJ01000005">
    <property type="protein sequence ID" value="MBK1703874.1"/>
    <property type="molecule type" value="Genomic_DNA"/>
</dbReference>
<evidence type="ECO:0000256" key="3">
    <source>
        <dbReference type="ARBA" id="ARBA00004799"/>
    </source>
</evidence>
<dbReference type="Gene3D" id="3.90.190.20">
    <property type="entry name" value="Mur ligase, C-terminal domain"/>
    <property type="match status" value="1"/>
</dbReference>
<keyword evidence="10 23" id="KW-0436">Ligase</keyword>
<dbReference type="RefSeq" id="WP_200345040.1">
    <property type="nucleotide sequence ID" value="NZ_NRSJ01000005.1"/>
</dbReference>
<evidence type="ECO:0000256" key="15">
    <source>
        <dbReference type="ARBA" id="ARBA00022909"/>
    </source>
</evidence>
<comment type="cofactor">
    <cofactor evidence="1">
        <name>Mg(2+)</name>
        <dbReference type="ChEBI" id="CHEBI:18420"/>
    </cofactor>
</comment>
<dbReference type="AlphaFoldDB" id="A0AAJ0U241"/>
<keyword evidence="14" id="KW-0460">Magnesium</keyword>
<evidence type="ECO:0000313" key="27">
    <source>
        <dbReference type="Proteomes" id="UP001296776"/>
    </source>
</evidence>
<dbReference type="Gene3D" id="3.40.1190.10">
    <property type="entry name" value="Mur-like, catalytic domain"/>
    <property type="match status" value="1"/>
</dbReference>
<evidence type="ECO:0000313" key="26">
    <source>
        <dbReference type="EMBL" id="MBK1703874.1"/>
    </source>
</evidence>
<comment type="catalytic activity">
    <reaction evidence="21">
        <text>(6R)-5,10-methylenetetrahydrofolyl-(gamma-L-Glu)(n) + L-glutamate + ATP = (6R)-5,10-methylenetetrahydrofolyl-(gamma-L-Glu)(n+1) + ADP + phosphate + H(+)</text>
        <dbReference type="Rhea" id="RHEA:51912"/>
        <dbReference type="Rhea" id="RHEA-COMP:13257"/>
        <dbReference type="Rhea" id="RHEA-COMP:13258"/>
        <dbReference type="ChEBI" id="CHEBI:15378"/>
        <dbReference type="ChEBI" id="CHEBI:29985"/>
        <dbReference type="ChEBI" id="CHEBI:30616"/>
        <dbReference type="ChEBI" id="CHEBI:43474"/>
        <dbReference type="ChEBI" id="CHEBI:136572"/>
        <dbReference type="ChEBI" id="CHEBI:456216"/>
        <dbReference type="EC" id="6.3.2.17"/>
    </reaction>
</comment>
<comment type="pathway">
    <text evidence="3">Cofactor biosynthesis; tetrahydrofolate biosynthesis; 7,8-dihydrofolate from 2-amino-4-hydroxy-6-hydroxymethyl-7,8-dihydropteridine diphosphate and 4-aminobenzoate: step 2/2.</text>
</comment>
<reference evidence="26" key="2">
    <citation type="journal article" date="2020" name="Microorganisms">
        <title>Osmotic Adaptation and Compatible Solute Biosynthesis of Phototrophic Bacteria as Revealed from Genome Analyses.</title>
        <authorList>
            <person name="Imhoff J.F."/>
            <person name="Rahn T."/>
            <person name="Kunzel S."/>
            <person name="Keller A."/>
            <person name="Neulinger S.C."/>
        </authorList>
    </citation>
    <scope>NUCLEOTIDE SEQUENCE</scope>
    <source>
        <strain evidence="26">DSM 11080</strain>
    </source>
</reference>
<dbReference type="InterPro" id="IPR004101">
    <property type="entry name" value="Mur_ligase_C"/>
</dbReference>
<feature type="domain" description="Mur ligase C-terminal" evidence="24">
    <location>
        <begin position="292"/>
        <end position="419"/>
    </location>
</feature>
<dbReference type="GO" id="GO:0005737">
    <property type="term" value="C:cytoplasm"/>
    <property type="evidence" value="ECO:0007669"/>
    <property type="project" value="TreeGrafter"/>
</dbReference>
<evidence type="ECO:0000256" key="11">
    <source>
        <dbReference type="ARBA" id="ARBA00022723"/>
    </source>
</evidence>
<dbReference type="PANTHER" id="PTHR11136:SF0">
    <property type="entry name" value="DIHYDROFOLATE SYNTHETASE-RELATED"/>
    <property type="match status" value="1"/>
</dbReference>
<comment type="catalytic activity">
    <reaction evidence="19">
        <text>(6S)-5,6,7,8-tetrahydrofolyl-(gamma-L-Glu)(n) + L-glutamate + ATP = (6S)-5,6,7,8-tetrahydrofolyl-(gamma-L-Glu)(n+1) + ADP + phosphate + H(+)</text>
        <dbReference type="Rhea" id="RHEA:10580"/>
        <dbReference type="Rhea" id="RHEA-COMP:14738"/>
        <dbReference type="Rhea" id="RHEA-COMP:14740"/>
        <dbReference type="ChEBI" id="CHEBI:15378"/>
        <dbReference type="ChEBI" id="CHEBI:29985"/>
        <dbReference type="ChEBI" id="CHEBI:30616"/>
        <dbReference type="ChEBI" id="CHEBI:43474"/>
        <dbReference type="ChEBI" id="CHEBI:141005"/>
        <dbReference type="ChEBI" id="CHEBI:456216"/>
        <dbReference type="EC" id="6.3.2.17"/>
    </reaction>
</comment>